<organism evidence="1 2">
    <name type="scientific">Necator americanus</name>
    <name type="common">Human hookworm</name>
    <dbReference type="NCBI Taxonomy" id="51031"/>
    <lineage>
        <taxon>Eukaryota</taxon>
        <taxon>Metazoa</taxon>
        <taxon>Ecdysozoa</taxon>
        <taxon>Nematoda</taxon>
        <taxon>Chromadorea</taxon>
        <taxon>Rhabditida</taxon>
        <taxon>Rhabditina</taxon>
        <taxon>Rhabditomorpha</taxon>
        <taxon>Strongyloidea</taxon>
        <taxon>Ancylostomatidae</taxon>
        <taxon>Bunostominae</taxon>
        <taxon>Necator</taxon>
    </lineage>
</organism>
<evidence type="ECO:0000313" key="2">
    <source>
        <dbReference type="Proteomes" id="UP001303046"/>
    </source>
</evidence>
<protein>
    <submittedName>
        <fullName evidence="1">Uncharacterized protein</fullName>
    </submittedName>
</protein>
<dbReference type="EMBL" id="JAVFWL010000001">
    <property type="protein sequence ID" value="KAK6728618.1"/>
    <property type="molecule type" value="Genomic_DNA"/>
</dbReference>
<reference evidence="1 2" key="1">
    <citation type="submission" date="2023-08" db="EMBL/GenBank/DDBJ databases">
        <title>A Necator americanus chromosomal reference genome.</title>
        <authorList>
            <person name="Ilik V."/>
            <person name="Petrzelkova K.J."/>
            <person name="Pardy F."/>
            <person name="Fuh T."/>
            <person name="Niatou-Singa F.S."/>
            <person name="Gouil Q."/>
            <person name="Baker L."/>
            <person name="Ritchie M.E."/>
            <person name="Jex A.R."/>
            <person name="Gazzola D."/>
            <person name="Li H."/>
            <person name="Toshio Fujiwara R."/>
            <person name="Zhan B."/>
            <person name="Aroian R.V."/>
            <person name="Pafco B."/>
            <person name="Schwarz E.M."/>
        </authorList>
    </citation>
    <scope>NUCLEOTIDE SEQUENCE [LARGE SCALE GENOMIC DNA]</scope>
    <source>
        <strain evidence="1 2">Aroian</strain>
        <tissue evidence="1">Whole animal</tissue>
    </source>
</reference>
<gene>
    <name evidence="1" type="primary">Necator_chrI.g2080</name>
    <name evidence="1" type="ORF">RB195_005954</name>
</gene>
<sequence>MIDAPLRYNFSTIFTIPTGYWKRKIGNPVRRGDTVSPTLFKSINEEETTLKDLNEADEETGLQINRKKKQFMKNVFFEEECNLKAPDRGNFVVRLP</sequence>
<dbReference type="Proteomes" id="UP001303046">
    <property type="component" value="Unassembled WGS sequence"/>
</dbReference>
<accession>A0ABR1BTD3</accession>
<keyword evidence="2" id="KW-1185">Reference proteome</keyword>
<evidence type="ECO:0000313" key="1">
    <source>
        <dbReference type="EMBL" id="KAK6728618.1"/>
    </source>
</evidence>
<comment type="caution">
    <text evidence="1">The sequence shown here is derived from an EMBL/GenBank/DDBJ whole genome shotgun (WGS) entry which is preliminary data.</text>
</comment>
<proteinExistence type="predicted"/>
<name>A0ABR1BTD3_NECAM</name>